<sequence length="150" mass="16684">MYVPFLKALLLAYVTYDIAASAVPADNVELQERACCQYSHNLHTMVAAISATFHLETPKRSPATAINGHLALQSVRNMFFGNRVIFEDSGQIRTACGKPRVPTYKSGDSAAKPAEASPQVKLHHVLKYWLAMDYPNPDRTAPIISYIEKY</sequence>
<dbReference type="Proteomes" id="UP000474640">
    <property type="component" value="Unassembled WGS sequence"/>
</dbReference>
<evidence type="ECO:0000256" key="1">
    <source>
        <dbReference type="SAM" id="SignalP"/>
    </source>
</evidence>
<protein>
    <submittedName>
        <fullName evidence="2">Uncharacterized protein</fullName>
    </submittedName>
</protein>
<dbReference type="AlphaFoldDB" id="A0A7C8W0P0"/>
<evidence type="ECO:0000313" key="2">
    <source>
        <dbReference type="EMBL" id="KAF3291536.1"/>
    </source>
</evidence>
<proteinExistence type="predicted"/>
<feature type="signal peptide" evidence="1">
    <location>
        <begin position="1"/>
        <end position="20"/>
    </location>
</feature>
<accession>A0A7C8W0P0</accession>
<comment type="caution">
    <text evidence="2">The sequence shown here is derived from an EMBL/GenBank/DDBJ whole genome shotgun (WGS) entry which is preliminary data.</text>
</comment>
<name>A0A7C8W0P0_ORBOL</name>
<organism evidence="2 3">
    <name type="scientific">Orbilia oligospora</name>
    <name type="common">Nematode-trapping fungus</name>
    <name type="synonym">Arthrobotrys oligospora</name>
    <dbReference type="NCBI Taxonomy" id="2813651"/>
    <lineage>
        <taxon>Eukaryota</taxon>
        <taxon>Fungi</taxon>
        <taxon>Dikarya</taxon>
        <taxon>Ascomycota</taxon>
        <taxon>Pezizomycotina</taxon>
        <taxon>Orbiliomycetes</taxon>
        <taxon>Orbiliales</taxon>
        <taxon>Orbiliaceae</taxon>
        <taxon>Orbilia</taxon>
    </lineage>
</organism>
<keyword evidence="1" id="KW-0732">Signal</keyword>
<feature type="chain" id="PRO_5028799804" evidence="1">
    <location>
        <begin position="21"/>
        <end position="150"/>
    </location>
</feature>
<reference evidence="2 3" key="1">
    <citation type="submission" date="2020-01" db="EMBL/GenBank/DDBJ databases">
        <authorList>
            <person name="Palmer J.M."/>
        </authorList>
    </citation>
    <scope>NUCLEOTIDE SEQUENCE [LARGE SCALE GENOMIC DNA]</scope>
    <source>
        <strain evidence="2 3">TWF970</strain>
    </source>
</reference>
<gene>
    <name evidence="2" type="ORF">TWF970_000750</name>
</gene>
<evidence type="ECO:0000313" key="3">
    <source>
        <dbReference type="Proteomes" id="UP000474640"/>
    </source>
</evidence>
<dbReference type="EMBL" id="JAABOJ010000001">
    <property type="protein sequence ID" value="KAF3291536.1"/>
    <property type="molecule type" value="Genomic_DNA"/>
</dbReference>